<dbReference type="EMBL" id="JAUDCG010000004">
    <property type="protein sequence ID" value="MDM8156291.1"/>
    <property type="molecule type" value="Genomic_DNA"/>
</dbReference>
<name>A0ABT7U9H6_9FIRM</name>
<dbReference type="SFLD" id="SFLDG01386">
    <property type="entry name" value="main_SPASM_domain-containing"/>
    <property type="match status" value="1"/>
</dbReference>
<reference evidence="8 9" key="2">
    <citation type="submission" date="2023-06" db="EMBL/GenBank/DDBJ databases">
        <title>Identification and characterization of horizontal gene transfer across gut microbiota members of farm animals based on homology search.</title>
        <authorList>
            <person name="Schwarzerova J."/>
            <person name="Nykrynova M."/>
            <person name="Jureckova K."/>
            <person name="Cejkova D."/>
            <person name="Rychlik I."/>
        </authorList>
    </citation>
    <scope>NUCLEOTIDE SEQUENCE [LARGE SCALE GENOMIC DNA]</scope>
    <source>
        <strain evidence="8 9">ET39</strain>
    </source>
</reference>
<dbReference type="InterPro" id="IPR007197">
    <property type="entry name" value="rSAM"/>
</dbReference>
<dbReference type="RefSeq" id="WP_289606762.1">
    <property type="nucleotide sequence ID" value="NZ_JAUDCG010000004.1"/>
</dbReference>
<organism evidence="8 9">
    <name type="scientific">Amedibacillus dolichus</name>
    <dbReference type="NCBI Taxonomy" id="31971"/>
    <lineage>
        <taxon>Bacteria</taxon>
        <taxon>Bacillati</taxon>
        <taxon>Bacillota</taxon>
        <taxon>Erysipelotrichia</taxon>
        <taxon>Erysipelotrichales</taxon>
        <taxon>Erysipelotrichaceae</taxon>
        <taxon>Amedibacillus</taxon>
    </lineage>
</organism>
<dbReference type="NCBIfam" id="TIGR04085">
    <property type="entry name" value="rSAM_more_4Fe4S"/>
    <property type="match status" value="1"/>
</dbReference>
<evidence type="ECO:0000256" key="1">
    <source>
        <dbReference type="ARBA" id="ARBA00001966"/>
    </source>
</evidence>
<dbReference type="SFLD" id="SFLDG01072">
    <property type="entry name" value="dehydrogenase_like"/>
    <property type="match status" value="1"/>
</dbReference>
<dbReference type="NCBIfam" id="TIGR03942">
    <property type="entry name" value="sulfatase_rSAM"/>
    <property type="match status" value="1"/>
</dbReference>
<dbReference type="CDD" id="cd01335">
    <property type="entry name" value="Radical_SAM"/>
    <property type="match status" value="1"/>
</dbReference>
<dbReference type="Pfam" id="PF04055">
    <property type="entry name" value="Radical_SAM"/>
    <property type="match status" value="1"/>
</dbReference>
<sequence length="362" mass="41964">MKYISFLIKPASSLCNMRCRYCFYYDVADHREVRSHGIMQEDTMQALIERALGLDGEADITFAFQGGEPTVAGIDYFRAFTSYVDAHKQRQTIHYALQTNATLLDEEWVALFQQHQFLIGVSLDGYAALHDHLRKDAAYEGTFKRVMRSVELLKRAKVDFNILTVLSSYVSAHPQKLFSFYQKHDLKYIQFIPCLAGLDEQESEFSLHPRQFASFYKVFFDLWYREYVKGNVISVTLFDNVIPMFVGYPPQQCGMLGHCAPQFVVESNGDVYPCDFYVLDQYHCGNIRENTLLELATCETMKGFLKEPRRSCAACGDCPFEGMCHRNCKRLNSAYYDDRYCGYRELLEYAGERMQQIARTLR</sequence>
<keyword evidence="4" id="KW-0408">Iron</keyword>
<keyword evidence="3" id="KW-0479">Metal-binding</keyword>
<dbReference type="InterPro" id="IPR013785">
    <property type="entry name" value="Aldolase_TIM"/>
</dbReference>
<evidence type="ECO:0000259" key="7">
    <source>
        <dbReference type="PROSITE" id="PS51918"/>
    </source>
</evidence>
<keyword evidence="9" id="KW-1185">Reference proteome</keyword>
<evidence type="ECO:0000256" key="2">
    <source>
        <dbReference type="ARBA" id="ARBA00022691"/>
    </source>
</evidence>
<keyword evidence="5" id="KW-0411">Iron-sulfur</keyword>
<evidence type="ECO:0000313" key="9">
    <source>
        <dbReference type="Proteomes" id="UP001529340"/>
    </source>
</evidence>
<comment type="caution">
    <text evidence="8">The sequence shown here is derived from an EMBL/GenBank/DDBJ whole genome shotgun (WGS) entry which is preliminary data.</text>
</comment>
<protein>
    <submittedName>
        <fullName evidence="8">Anaerobic sulfatase maturase</fullName>
    </submittedName>
</protein>
<comment type="similarity">
    <text evidence="6">Belongs to the radical SAM superfamily. Anaerobic sulfatase-maturating enzyme family.</text>
</comment>
<reference evidence="9" key="1">
    <citation type="submission" date="2023-06" db="EMBL/GenBank/DDBJ databases">
        <title>Identification and characterization of horizontal gene transfer across gut microbiota members of farm animals based on homology search.</title>
        <authorList>
            <person name="Zeman M."/>
            <person name="Kubasova T."/>
            <person name="Jahodarova E."/>
            <person name="Nykrynova M."/>
            <person name="Rychlik I."/>
        </authorList>
    </citation>
    <scope>NUCLEOTIDE SEQUENCE [LARGE SCALE GENOMIC DNA]</scope>
    <source>
        <strain evidence="9">ET39</strain>
    </source>
</reference>
<evidence type="ECO:0000256" key="3">
    <source>
        <dbReference type="ARBA" id="ARBA00022723"/>
    </source>
</evidence>
<reference evidence="8 9" key="3">
    <citation type="submission" date="2023-06" db="EMBL/GenBank/DDBJ databases">
        <authorList>
            <person name="Zeman M."/>
            <person name="Kubasova T."/>
            <person name="Jahodarova E."/>
            <person name="Nykrynova M."/>
            <person name="Rychlik I."/>
        </authorList>
    </citation>
    <scope>NUCLEOTIDE SEQUENCE [LARGE SCALE GENOMIC DNA]</scope>
    <source>
        <strain evidence="8 9">ET39</strain>
    </source>
</reference>
<dbReference type="PANTHER" id="PTHR43273:SF3">
    <property type="entry name" value="ANAEROBIC SULFATASE-MATURATING ENZYME HOMOLOG ASLB-RELATED"/>
    <property type="match status" value="1"/>
</dbReference>
<dbReference type="InterPro" id="IPR023885">
    <property type="entry name" value="4Fe4S-binding_SPASM_dom"/>
</dbReference>
<evidence type="ECO:0000256" key="6">
    <source>
        <dbReference type="ARBA" id="ARBA00023601"/>
    </source>
</evidence>
<gene>
    <name evidence="8" type="ORF">QUV96_01410</name>
</gene>
<proteinExistence type="inferred from homology"/>
<evidence type="ECO:0000256" key="5">
    <source>
        <dbReference type="ARBA" id="ARBA00023014"/>
    </source>
</evidence>
<dbReference type="SFLD" id="SFLDG01384">
    <property type="entry name" value="thioether_bond_formation_requi"/>
    <property type="match status" value="1"/>
</dbReference>
<dbReference type="InterPro" id="IPR058240">
    <property type="entry name" value="rSAM_sf"/>
</dbReference>
<dbReference type="PROSITE" id="PS51918">
    <property type="entry name" value="RADICAL_SAM"/>
    <property type="match status" value="1"/>
</dbReference>
<dbReference type="Gene3D" id="3.20.20.70">
    <property type="entry name" value="Aldolase class I"/>
    <property type="match status" value="1"/>
</dbReference>
<evidence type="ECO:0000256" key="4">
    <source>
        <dbReference type="ARBA" id="ARBA00023004"/>
    </source>
</evidence>
<comment type="cofactor">
    <cofactor evidence="1">
        <name>[4Fe-4S] cluster</name>
        <dbReference type="ChEBI" id="CHEBI:49883"/>
    </cofactor>
</comment>
<dbReference type="InterPro" id="IPR023867">
    <property type="entry name" value="Sulphatase_maturase_rSAM"/>
</dbReference>
<dbReference type="SFLD" id="SFLDF00289">
    <property type="entry name" value="anaerobic_Cys-type_sulfatase-m"/>
    <property type="match status" value="1"/>
</dbReference>
<evidence type="ECO:0000313" key="8">
    <source>
        <dbReference type="EMBL" id="MDM8156291.1"/>
    </source>
</evidence>
<dbReference type="SFLD" id="SFLDG01067">
    <property type="entry name" value="SPASM/twitch_domain_containing"/>
    <property type="match status" value="1"/>
</dbReference>
<dbReference type="SFLD" id="SFLDS00029">
    <property type="entry name" value="Radical_SAM"/>
    <property type="match status" value="1"/>
</dbReference>
<dbReference type="Proteomes" id="UP001529340">
    <property type="component" value="Unassembled WGS sequence"/>
</dbReference>
<feature type="domain" description="Radical SAM core" evidence="7">
    <location>
        <begin position="1"/>
        <end position="225"/>
    </location>
</feature>
<dbReference type="InterPro" id="IPR034485">
    <property type="entry name" value="Anaerobic_Cys-type_sulfatase-m"/>
</dbReference>
<dbReference type="Pfam" id="PF13186">
    <property type="entry name" value="SPASM"/>
    <property type="match status" value="1"/>
</dbReference>
<dbReference type="PANTHER" id="PTHR43273">
    <property type="entry name" value="ANAEROBIC SULFATASE-MATURATING ENZYME HOMOLOG ASLB-RELATED"/>
    <property type="match status" value="1"/>
</dbReference>
<dbReference type="SUPFAM" id="SSF102114">
    <property type="entry name" value="Radical SAM enzymes"/>
    <property type="match status" value="1"/>
</dbReference>
<accession>A0ABT7U9H6</accession>
<keyword evidence="2" id="KW-0949">S-adenosyl-L-methionine</keyword>